<reference evidence="2" key="1">
    <citation type="journal article" date="2007" name="Nature">
        <title>The grapevine genome sequence suggests ancestral hexaploidization in major angiosperm phyla.</title>
        <authorList>
            <consortium name="The French-Italian Public Consortium for Grapevine Genome Characterization."/>
            <person name="Jaillon O."/>
            <person name="Aury J.-M."/>
            <person name="Noel B."/>
            <person name="Policriti A."/>
            <person name="Clepet C."/>
            <person name="Casagrande A."/>
            <person name="Choisne N."/>
            <person name="Aubourg S."/>
            <person name="Vitulo N."/>
            <person name="Jubin C."/>
            <person name="Vezzi A."/>
            <person name="Legeai F."/>
            <person name="Hugueney P."/>
            <person name="Dasilva C."/>
            <person name="Horner D."/>
            <person name="Mica E."/>
            <person name="Jublot D."/>
            <person name="Poulain J."/>
            <person name="Bruyere C."/>
            <person name="Billault A."/>
            <person name="Segurens B."/>
            <person name="Gouyvenoux M."/>
            <person name="Ugarte E."/>
            <person name="Cattonaro F."/>
            <person name="Anthouard V."/>
            <person name="Vico V."/>
            <person name="Del Fabbro C."/>
            <person name="Alaux M."/>
            <person name="Di Gaspero G."/>
            <person name="Dumas V."/>
            <person name="Felice N."/>
            <person name="Paillard S."/>
            <person name="Juman I."/>
            <person name="Moroldo M."/>
            <person name="Scalabrin S."/>
            <person name="Canaguier A."/>
            <person name="Le Clainche I."/>
            <person name="Malacrida G."/>
            <person name="Durand E."/>
            <person name="Pesole G."/>
            <person name="Laucou V."/>
            <person name="Chatelet P."/>
            <person name="Merdinoglu D."/>
            <person name="Delledonne M."/>
            <person name="Pezzotti M."/>
            <person name="Lecharny A."/>
            <person name="Scarpelli C."/>
            <person name="Artiguenave F."/>
            <person name="Pe M.E."/>
            <person name="Valle G."/>
            <person name="Morgante M."/>
            <person name="Caboche M."/>
            <person name="Adam-Blondon A.-F."/>
            <person name="Weissenbach J."/>
            <person name="Quetier F."/>
            <person name="Wincker P."/>
        </authorList>
    </citation>
    <scope>NUCLEOTIDE SEQUENCE [LARGE SCALE GENOMIC DNA]</scope>
    <source>
        <strain evidence="2">cv. Pinot noir / PN40024</strain>
    </source>
</reference>
<dbReference type="InterPro" id="IPR018181">
    <property type="entry name" value="Heat_shock_70_CS"/>
</dbReference>
<dbReference type="Proteomes" id="UP000009183">
    <property type="component" value="Chromosome 13"/>
</dbReference>
<dbReference type="HOGENOM" id="CLU_3161019_0_0_1"/>
<organism evidence="1 2">
    <name type="scientific">Vitis vinifera</name>
    <name type="common">Grape</name>
    <dbReference type="NCBI Taxonomy" id="29760"/>
    <lineage>
        <taxon>Eukaryota</taxon>
        <taxon>Viridiplantae</taxon>
        <taxon>Streptophyta</taxon>
        <taxon>Embryophyta</taxon>
        <taxon>Tracheophyta</taxon>
        <taxon>Spermatophyta</taxon>
        <taxon>Magnoliopsida</taxon>
        <taxon>eudicotyledons</taxon>
        <taxon>Gunneridae</taxon>
        <taxon>Pentapetalae</taxon>
        <taxon>rosids</taxon>
        <taxon>Vitales</taxon>
        <taxon>Vitaceae</taxon>
        <taxon>Viteae</taxon>
        <taxon>Vitis</taxon>
    </lineage>
</organism>
<proteinExistence type="predicted"/>
<dbReference type="PaxDb" id="29760-VIT_13s0101g00070.t01"/>
<keyword evidence="2" id="KW-1185">Reference proteome</keyword>
<gene>
    <name evidence="1" type="ordered locus">VIT_13s0101g00070</name>
</gene>
<accession>F6HPW5</accession>
<name>F6HPW5_VITVI</name>
<dbReference type="AlphaFoldDB" id="F6HPW5"/>
<evidence type="ECO:0000313" key="2">
    <source>
        <dbReference type="Proteomes" id="UP000009183"/>
    </source>
</evidence>
<sequence>MVFTRSITTLELSTSIGIDLGTSRSKVLVPKDTGLVLPLGMSPKRHGV</sequence>
<evidence type="ECO:0000313" key="1">
    <source>
        <dbReference type="EMBL" id="CCB56721.1"/>
    </source>
</evidence>
<dbReference type="PROSITE" id="PS00297">
    <property type="entry name" value="HSP70_1"/>
    <property type="match status" value="1"/>
</dbReference>
<dbReference type="InParanoid" id="F6HPW5"/>
<dbReference type="EMBL" id="FN596004">
    <property type="protein sequence ID" value="CCB56721.1"/>
    <property type="molecule type" value="Genomic_DNA"/>
</dbReference>
<protein>
    <submittedName>
        <fullName evidence="1">Uncharacterized protein</fullName>
    </submittedName>
</protein>